<dbReference type="SMART" id="SM00028">
    <property type="entry name" value="TPR"/>
    <property type="match status" value="2"/>
</dbReference>
<dbReference type="InterPro" id="IPR019734">
    <property type="entry name" value="TPR_rpt"/>
</dbReference>
<reference evidence="1 2" key="1">
    <citation type="submission" date="2016-10" db="EMBL/GenBank/DDBJ databases">
        <authorList>
            <person name="de Groot N.N."/>
        </authorList>
    </citation>
    <scope>NUCLEOTIDE SEQUENCE [LARGE SCALE GENOMIC DNA]</scope>
    <source>
        <strain evidence="1 2">DSM 18979</strain>
    </source>
</reference>
<proteinExistence type="predicted"/>
<dbReference type="RefSeq" id="WP_090444394.1">
    <property type="nucleotide sequence ID" value="NZ_FOHU01000011.1"/>
</dbReference>
<accession>A0A1I0EKD2</accession>
<dbReference type="OrthoDB" id="1623656at2"/>
<dbReference type="Gene3D" id="1.25.40.10">
    <property type="entry name" value="Tetratricopeptide repeat domain"/>
    <property type="match status" value="1"/>
</dbReference>
<organism evidence="1 2">
    <name type="scientific">Natronincola peptidivorans</name>
    <dbReference type="NCBI Taxonomy" id="426128"/>
    <lineage>
        <taxon>Bacteria</taxon>
        <taxon>Bacillati</taxon>
        <taxon>Bacillota</taxon>
        <taxon>Clostridia</taxon>
        <taxon>Peptostreptococcales</taxon>
        <taxon>Natronincolaceae</taxon>
        <taxon>Natronincola</taxon>
    </lineage>
</organism>
<dbReference type="AlphaFoldDB" id="A0A1I0EKD2"/>
<name>A0A1I0EKD2_9FIRM</name>
<evidence type="ECO:0000313" key="1">
    <source>
        <dbReference type="EMBL" id="SET45640.1"/>
    </source>
</evidence>
<gene>
    <name evidence="1" type="ORF">SAMN05660297_02451</name>
</gene>
<dbReference type="STRING" id="426128.SAMN05660297_02451"/>
<evidence type="ECO:0008006" key="3">
    <source>
        <dbReference type="Google" id="ProtNLM"/>
    </source>
</evidence>
<evidence type="ECO:0000313" key="2">
    <source>
        <dbReference type="Proteomes" id="UP000199568"/>
    </source>
</evidence>
<dbReference type="InterPro" id="IPR011990">
    <property type="entry name" value="TPR-like_helical_dom_sf"/>
</dbReference>
<keyword evidence="2" id="KW-1185">Reference proteome</keyword>
<protein>
    <recommendedName>
        <fullName evidence="3">Tetratricopeptide repeat-containing protein</fullName>
    </recommendedName>
</protein>
<sequence length="397" mass="47846">MFDKLKDRAKELYEEGDYKGALEIYEELIQLDQDVFEKSCKYNYMWCLYRVKVNNKNAFLKENIYQTREYIDYILEHLSPKDMLFQITVFKVLKYLKNRPNFDAEKINDWLDKLNPSILSDKAYYYEVEGKQKAKSSNKEEWYALKSKACEKLEIFSECLRVSEEALDIFPQLHHSNNIWFKRRIAISKHKLGMTEEAINILKELLKQKKDWFIYKDISEIYYSLENYEESLDYALEAILKPGEDDKKINLYWNVGMIFYRLNDQSNEEVFKTYSVKLRVDNGWKTSAEEKKYYEEHRDIIDSQLDKELRKRVMMIAEKHKWKNKEKHYGVISKILQDHKAGFITNEKGSYYFRVTNIQGKKKRDLDGKKVKFYLEKAFDKKKNRETENAVNITFVD</sequence>
<dbReference type="Proteomes" id="UP000199568">
    <property type="component" value="Unassembled WGS sequence"/>
</dbReference>
<dbReference type="SUPFAM" id="SSF48452">
    <property type="entry name" value="TPR-like"/>
    <property type="match status" value="1"/>
</dbReference>
<dbReference type="EMBL" id="FOHU01000011">
    <property type="protein sequence ID" value="SET45640.1"/>
    <property type="molecule type" value="Genomic_DNA"/>
</dbReference>